<gene>
    <name evidence="3" type="ORF">KC909_02920</name>
</gene>
<feature type="chain" id="PRO_5037716999" description="TrbC/VirB2 family protein" evidence="2">
    <location>
        <begin position="25"/>
        <end position="119"/>
    </location>
</feature>
<feature type="transmembrane region" description="Helical" evidence="1">
    <location>
        <begin position="89"/>
        <end position="112"/>
    </location>
</feature>
<feature type="signal peptide" evidence="2">
    <location>
        <begin position="1"/>
        <end position="24"/>
    </location>
</feature>
<dbReference type="InterPro" id="IPR043993">
    <property type="entry name" value="T4SS_pilin"/>
</dbReference>
<reference evidence="3" key="2">
    <citation type="journal article" date="2021" name="Microbiome">
        <title>Successional dynamics and alternative stable states in a saline activated sludge microbial community over 9 years.</title>
        <authorList>
            <person name="Wang Y."/>
            <person name="Ye J."/>
            <person name="Ju F."/>
            <person name="Liu L."/>
            <person name="Boyd J.A."/>
            <person name="Deng Y."/>
            <person name="Parks D.H."/>
            <person name="Jiang X."/>
            <person name="Yin X."/>
            <person name="Woodcroft B.J."/>
            <person name="Tyson G.W."/>
            <person name="Hugenholtz P."/>
            <person name="Polz M.F."/>
            <person name="Zhang T."/>
        </authorList>
    </citation>
    <scope>NUCLEOTIDE SEQUENCE</scope>
    <source>
        <strain evidence="3">HKST-UBA14</strain>
    </source>
</reference>
<dbReference type="AlphaFoldDB" id="A0A955RJ02"/>
<feature type="transmembrane region" description="Helical" evidence="1">
    <location>
        <begin position="48"/>
        <end position="68"/>
    </location>
</feature>
<keyword evidence="1" id="KW-0472">Membrane</keyword>
<dbReference type="Pfam" id="PF18895">
    <property type="entry name" value="T4SS_pilin"/>
    <property type="match status" value="1"/>
</dbReference>
<evidence type="ECO:0000256" key="1">
    <source>
        <dbReference type="SAM" id="Phobius"/>
    </source>
</evidence>
<evidence type="ECO:0008006" key="5">
    <source>
        <dbReference type="Google" id="ProtNLM"/>
    </source>
</evidence>
<dbReference type="Proteomes" id="UP000783287">
    <property type="component" value="Unassembled WGS sequence"/>
</dbReference>
<organism evidence="3 4">
    <name type="scientific">Candidatus Dojkabacteria bacterium</name>
    <dbReference type="NCBI Taxonomy" id="2099670"/>
    <lineage>
        <taxon>Bacteria</taxon>
        <taxon>Candidatus Dojkabacteria</taxon>
    </lineage>
</organism>
<keyword evidence="1" id="KW-0812">Transmembrane</keyword>
<keyword evidence="2" id="KW-0732">Signal</keyword>
<evidence type="ECO:0000313" key="4">
    <source>
        <dbReference type="Proteomes" id="UP000783287"/>
    </source>
</evidence>
<accession>A0A955RJ02</accession>
<protein>
    <recommendedName>
        <fullName evidence="5">TrbC/VirB2 family protein</fullName>
    </recommendedName>
</protein>
<comment type="caution">
    <text evidence="3">The sequence shown here is derived from an EMBL/GenBank/DDBJ whole genome shotgun (WGS) entry which is preliminary data.</text>
</comment>
<evidence type="ECO:0000256" key="2">
    <source>
        <dbReference type="SAM" id="SignalP"/>
    </source>
</evidence>
<name>A0A955RJ02_9BACT</name>
<reference evidence="3" key="1">
    <citation type="submission" date="2020-04" db="EMBL/GenBank/DDBJ databases">
        <authorList>
            <person name="Zhang T."/>
        </authorList>
    </citation>
    <scope>NUCLEOTIDE SEQUENCE</scope>
    <source>
        <strain evidence="3">HKST-UBA14</strain>
    </source>
</reference>
<sequence length="119" mass="12937">MKKLAAYTITFLLVTFFFWAPALAQNTIENPISESFKDIPSIVSSVSRWMRPLGIVALTLVITYGGYVRLTATGNPEKEKASALIIRSGIIGFIIIVLAPLLVDIVGSLLGIDLLQTND</sequence>
<evidence type="ECO:0000313" key="3">
    <source>
        <dbReference type="EMBL" id="MCA9383292.1"/>
    </source>
</evidence>
<proteinExistence type="predicted"/>
<dbReference type="EMBL" id="JAGQLK010000050">
    <property type="protein sequence ID" value="MCA9383292.1"/>
    <property type="molecule type" value="Genomic_DNA"/>
</dbReference>
<keyword evidence="1" id="KW-1133">Transmembrane helix</keyword>